<accession>X0TGY7</accession>
<keyword evidence="5 11" id="KW-0812">Transmembrane</keyword>
<feature type="transmembrane region" description="Helical" evidence="11">
    <location>
        <begin position="131"/>
        <end position="151"/>
    </location>
</feature>
<protein>
    <recommendedName>
        <fullName evidence="13">Sodium:solute symporter</fullName>
    </recommendedName>
</protein>
<evidence type="ECO:0000256" key="8">
    <source>
        <dbReference type="ARBA" id="ARBA00023065"/>
    </source>
</evidence>
<feature type="transmembrane region" description="Helical" evidence="11">
    <location>
        <begin position="181"/>
        <end position="199"/>
    </location>
</feature>
<evidence type="ECO:0000256" key="5">
    <source>
        <dbReference type="ARBA" id="ARBA00022692"/>
    </source>
</evidence>
<evidence type="ECO:0000256" key="6">
    <source>
        <dbReference type="ARBA" id="ARBA00022989"/>
    </source>
</evidence>
<feature type="transmembrane region" description="Helical" evidence="11">
    <location>
        <begin position="25"/>
        <end position="44"/>
    </location>
</feature>
<feature type="transmembrane region" description="Helical" evidence="11">
    <location>
        <begin position="65"/>
        <end position="88"/>
    </location>
</feature>
<keyword evidence="7" id="KW-0915">Sodium</keyword>
<evidence type="ECO:0000256" key="11">
    <source>
        <dbReference type="SAM" id="Phobius"/>
    </source>
</evidence>
<keyword evidence="10" id="KW-0739">Sodium transport</keyword>
<gene>
    <name evidence="12" type="ORF">S01H1_30801</name>
</gene>
<evidence type="ECO:0000256" key="7">
    <source>
        <dbReference type="ARBA" id="ARBA00023053"/>
    </source>
</evidence>
<dbReference type="InterPro" id="IPR051163">
    <property type="entry name" value="Sodium:Solute_Symporter_SSF"/>
</dbReference>
<dbReference type="EMBL" id="BARS01018974">
    <property type="protein sequence ID" value="GAF86536.1"/>
    <property type="molecule type" value="Genomic_DNA"/>
</dbReference>
<reference evidence="12" key="1">
    <citation type="journal article" date="2014" name="Front. Microbiol.">
        <title>High frequency of phylogenetically diverse reductive dehalogenase-homologous genes in deep subseafloor sedimentary metagenomes.</title>
        <authorList>
            <person name="Kawai M."/>
            <person name="Futagami T."/>
            <person name="Toyoda A."/>
            <person name="Takaki Y."/>
            <person name="Nishi S."/>
            <person name="Hori S."/>
            <person name="Arai W."/>
            <person name="Tsubouchi T."/>
            <person name="Morono Y."/>
            <person name="Uchiyama I."/>
            <person name="Ito T."/>
            <person name="Fujiyama A."/>
            <person name="Inagaki F."/>
            <person name="Takami H."/>
        </authorList>
    </citation>
    <scope>NUCLEOTIDE SEQUENCE</scope>
    <source>
        <strain evidence="12">Expedition CK06-06</strain>
    </source>
</reference>
<comment type="similarity">
    <text evidence="2">Belongs to the sodium:solute symporter (SSF) (TC 2.A.21) family.</text>
</comment>
<name>X0TGY7_9ZZZZ</name>
<keyword evidence="6 11" id="KW-1133">Transmembrane helix</keyword>
<feature type="non-terminal residue" evidence="12">
    <location>
        <position position="1"/>
    </location>
</feature>
<comment type="subcellular location">
    <subcellularLocation>
        <location evidence="1">Cell membrane</location>
        <topology evidence="1">Multi-pass membrane protein</topology>
    </subcellularLocation>
</comment>
<dbReference type="PROSITE" id="PS50283">
    <property type="entry name" value="NA_SOLUT_SYMP_3"/>
    <property type="match status" value="1"/>
</dbReference>
<dbReference type="Gene3D" id="1.20.1730.10">
    <property type="entry name" value="Sodium/glucose cotransporter"/>
    <property type="match status" value="1"/>
</dbReference>
<evidence type="ECO:0000256" key="9">
    <source>
        <dbReference type="ARBA" id="ARBA00023136"/>
    </source>
</evidence>
<comment type="caution">
    <text evidence="12">The sequence shown here is derived from an EMBL/GenBank/DDBJ whole genome shotgun (WGS) entry which is preliminary data.</text>
</comment>
<feature type="transmembrane region" description="Helical" evidence="11">
    <location>
        <begin position="220"/>
        <end position="248"/>
    </location>
</feature>
<keyword evidence="3" id="KW-0813">Transport</keyword>
<dbReference type="InterPro" id="IPR038377">
    <property type="entry name" value="Na/Glc_symporter_sf"/>
</dbReference>
<evidence type="ECO:0000256" key="3">
    <source>
        <dbReference type="ARBA" id="ARBA00022448"/>
    </source>
</evidence>
<feature type="transmembrane region" description="Helical" evidence="11">
    <location>
        <begin position="100"/>
        <end position="119"/>
    </location>
</feature>
<dbReference type="PANTHER" id="PTHR42985:SF40">
    <property type="entry name" value="LD47995P-RELATED"/>
    <property type="match status" value="1"/>
</dbReference>
<dbReference type="Pfam" id="PF00474">
    <property type="entry name" value="SSF"/>
    <property type="match status" value="1"/>
</dbReference>
<evidence type="ECO:0000256" key="1">
    <source>
        <dbReference type="ARBA" id="ARBA00004651"/>
    </source>
</evidence>
<dbReference type="GO" id="GO:0015293">
    <property type="term" value="F:symporter activity"/>
    <property type="evidence" value="ECO:0007669"/>
    <property type="project" value="TreeGrafter"/>
</dbReference>
<dbReference type="InterPro" id="IPR001734">
    <property type="entry name" value="Na/solute_symporter"/>
</dbReference>
<keyword evidence="4" id="KW-1003">Cell membrane</keyword>
<evidence type="ECO:0000256" key="2">
    <source>
        <dbReference type="ARBA" id="ARBA00006434"/>
    </source>
</evidence>
<keyword evidence="9 11" id="KW-0472">Membrane</keyword>
<evidence type="ECO:0008006" key="13">
    <source>
        <dbReference type="Google" id="ProtNLM"/>
    </source>
</evidence>
<proteinExistence type="inferred from homology"/>
<dbReference type="GO" id="GO:0006814">
    <property type="term" value="P:sodium ion transport"/>
    <property type="evidence" value="ECO:0007669"/>
    <property type="project" value="UniProtKB-KW"/>
</dbReference>
<sequence>IFGTQLSAITFMAIPAMSFSTDWRWFMGNMMIVVAAPFIILFFLPFYRRLDVTTAYEYLEKRFNVVARLLGSVMFIVLQFGRIGIVLLLPSLALSTVTGIDLYACIAVMGVLCIVYTVLGGIEAVIWTDVIQVIVLMSGAILCLILIPLRIAGGLDRIMDIIGSADKMQVLDFRLDLSAPTFWVLVLGGFFANFISYGTDQSVIQRYLTTRDEKSAARGIWTNALLCIPASVIFFGIGTALFVFYTAYPQDLDPTMAKGDAIFPLFIVTQLPPGL</sequence>
<dbReference type="GO" id="GO:0005886">
    <property type="term" value="C:plasma membrane"/>
    <property type="evidence" value="ECO:0007669"/>
    <property type="project" value="UniProtKB-SubCell"/>
</dbReference>
<dbReference type="PANTHER" id="PTHR42985">
    <property type="entry name" value="SODIUM-COUPLED MONOCARBOXYLATE TRANSPORTER"/>
    <property type="match status" value="1"/>
</dbReference>
<keyword evidence="8" id="KW-0406">Ion transport</keyword>
<organism evidence="12">
    <name type="scientific">marine sediment metagenome</name>
    <dbReference type="NCBI Taxonomy" id="412755"/>
    <lineage>
        <taxon>unclassified sequences</taxon>
        <taxon>metagenomes</taxon>
        <taxon>ecological metagenomes</taxon>
    </lineage>
</organism>
<evidence type="ECO:0000313" key="12">
    <source>
        <dbReference type="EMBL" id="GAF86536.1"/>
    </source>
</evidence>
<dbReference type="AlphaFoldDB" id="X0TGY7"/>
<evidence type="ECO:0000256" key="4">
    <source>
        <dbReference type="ARBA" id="ARBA00022475"/>
    </source>
</evidence>
<evidence type="ECO:0000256" key="10">
    <source>
        <dbReference type="ARBA" id="ARBA00023201"/>
    </source>
</evidence>
<feature type="non-terminal residue" evidence="12">
    <location>
        <position position="275"/>
    </location>
</feature>